<feature type="region of interest" description="Disordered" evidence="1">
    <location>
        <begin position="129"/>
        <end position="419"/>
    </location>
</feature>
<organism evidence="2">
    <name type="scientific">uncultured Pseudonocardia sp</name>
    <dbReference type="NCBI Taxonomy" id="211455"/>
    <lineage>
        <taxon>Bacteria</taxon>
        <taxon>Bacillati</taxon>
        <taxon>Actinomycetota</taxon>
        <taxon>Actinomycetes</taxon>
        <taxon>Pseudonocardiales</taxon>
        <taxon>Pseudonocardiaceae</taxon>
        <taxon>Pseudonocardia</taxon>
        <taxon>environmental samples</taxon>
    </lineage>
</organism>
<dbReference type="InterPro" id="IPR012338">
    <property type="entry name" value="Beta-lactam/transpept-like"/>
</dbReference>
<evidence type="ECO:0000256" key="1">
    <source>
        <dbReference type="SAM" id="MobiDB-lite"/>
    </source>
</evidence>
<accession>A0A6J4QL84</accession>
<proteinExistence type="predicted"/>
<dbReference type="AlphaFoldDB" id="A0A6J4QL84"/>
<feature type="compositionally biased region" description="Low complexity" evidence="1">
    <location>
        <begin position="366"/>
        <end position="390"/>
    </location>
</feature>
<feature type="region of interest" description="Disordered" evidence="1">
    <location>
        <begin position="1"/>
        <end position="54"/>
    </location>
</feature>
<reference evidence="2" key="1">
    <citation type="submission" date="2020-02" db="EMBL/GenBank/DDBJ databases">
        <authorList>
            <person name="Meier V. D."/>
        </authorList>
    </citation>
    <scope>NUCLEOTIDE SEQUENCE</scope>
    <source>
        <strain evidence="2">AVDCRST_MAG66</strain>
    </source>
</reference>
<feature type="compositionally biased region" description="Basic residues" evidence="1">
    <location>
        <begin position="264"/>
        <end position="279"/>
    </location>
</feature>
<feature type="compositionally biased region" description="Basic residues" evidence="1">
    <location>
        <begin position="194"/>
        <end position="208"/>
    </location>
</feature>
<dbReference type="SUPFAM" id="SSF56601">
    <property type="entry name" value="beta-lactamase/transpeptidase-like"/>
    <property type="match status" value="1"/>
</dbReference>
<evidence type="ECO:0008006" key="3">
    <source>
        <dbReference type="Google" id="ProtNLM"/>
    </source>
</evidence>
<sequence length="419" mass="43994">MSRRPPRRGGGRPRCAGPRAATLIRGTPLTGRDTPTRRARPDPVNGPHSPPVTASRSAVVAACAEVLSGTSLPEYAHTSHLHVRVGGEVVVDEHLRGPLVDDVFSVTKSVLSTVLGVLAAQGLLPAPDQPARVRRAARAARHAGRDPHLAPPPDDDPGGRDRRGVGRRRDHRTARRAGGARRGHTAAAATGARLRLRQRRLPPAHGRGRPAGGATRVRLRAARAVRAAGRGGRPVGARPGRRPLRLRPPAAAGVGPGAAGPAPARRRALRRPAARRPRPPRPDEPRPVLRWPAGGPALRLPDLAGRRHGDGGLLGRAAPGRRAGRRCGRGRHRGPVVRSRATGARRAPRRLAPRPRPRPAPPPARAPATVTARGPRGTAAPRAHPGPGAAVDRSRSIRWSSGARRSGPPPVPVPAGRGP</sequence>
<feature type="compositionally biased region" description="Basic residues" evidence="1">
    <location>
        <begin position="132"/>
        <end position="142"/>
    </location>
</feature>
<feature type="compositionally biased region" description="Low complexity" evidence="1">
    <location>
        <begin position="247"/>
        <end position="263"/>
    </location>
</feature>
<feature type="compositionally biased region" description="Low complexity" evidence="1">
    <location>
        <begin position="336"/>
        <end position="345"/>
    </location>
</feature>
<name>A0A6J4QL84_9PSEU</name>
<evidence type="ECO:0000313" key="2">
    <source>
        <dbReference type="EMBL" id="CAA9440593.1"/>
    </source>
</evidence>
<feature type="compositionally biased region" description="Basic residues" evidence="1">
    <location>
        <begin position="1"/>
        <end position="11"/>
    </location>
</feature>
<gene>
    <name evidence="2" type="ORF">AVDCRST_MAG66-3978</name>
</gene>
<dbReference type="EMBL" id="CADCUS010000543">
    <property type="protein sequence ID" value="CAA9440593.1"/>
    <property type="molecule type" value="Genomic_DNA"/>
</dbReference>
<feature type="compositionally biased region" description="Basic residues" evidence="1">
    <location>
        <begin position="165"/>
        <end position="184"/>
    </location>
</feature>
<protein>
    <recommendedName>
        <fullName evidence="3">Beta-lactamase-related domain-containing protein</fullName>
    </recommendedName>
</protein>
<feature type="compositionally biased region" description="Basic residues" evidence="1">
    <location>
        <begin position="346"/>
        <end position="357"/>
    </location>
</feature>
<feature type="compositionally biased region" description="Basic residues" evidence="1">
    <location>
        <begin position="322"/>
        <end position="335"/>
    </location>
</feature>